<evidence type="ECO:0000313" key="3">
    <source>
        <dbReference type="Proteomes" id="UP001151699"/>
    </source>
</evidence>
<feature type="region of interest" description="Disordered" evidence="1">
    <location>
        <begin position="169"/>
        <end position="192"/>
    </location>
</feature>
<dbReference type="EMBL" id="WJQU01000004">
    <property type="protein sequence ID" value="KAJ6635882.1"/>
    <property type="molecule type" value="Genomic_DNA"/>
</dbReference>
<evidence type="ECO:0000313" key="2">
    <source>
        <dbReference type="EMBL" id="KAJ6635882.1"/>
    </source>
</evidence>
<reference evidence="2" key="1">
    <citation type="submission" date="2022-07" db="EMBL/GenBank/DDBJ databases">
        <authorList>
            <person name="Trinca V."/>
            <person name="Uliana J.V.C."/>
            <person name="Torres T.T."/>
            <person name="Ward R.J."/>
            <person name="Monesi N."/>
        </authorList>
    </citation>
    <scope>NUCLEOTIDE SEQUENCE</scope>
    <source>
        <strain evidence="2">HSMRA1968</strain>
        <tissue evidence="2">Whole embryos</tissue>
    </source>
</reference>
<protein>
    <submittedName>
        <fullName evidence="2">Uncharacterized protein</fullName>
    </submittedName>
</protein>
<dbReference type="Proteomes" id="UP001151699">
    <property type="component" value="Chromosome C"/>
</dbReference>
<evidence type="ECO:0000256" key="1">
    <source>
        <dbReference type="SAM" id="MobiDB-lite"/>
    </source>
</evidence>
<sequence length="225" mass="25717">MSSLKVRLMTTGYSSVILEESTSLVAKTNIKQRINSDDMEENPLDLWDEVTEQSFLEMEKVCESPRNRENDFMGLMATGYSFDNSRLSVVLEESSSLVAKTNYERSISSNDVRSGSSPSLKQSVYVDEEVLNIFPKKTRSRFFDYLESYYLESSDKNRKEIENLFSLMKESSDSSDDQSDLKLSSDGEAPDEFNDTLEAVNYFLRQGKKIMDKTLLQPCVSEEPK</sequence>
<keyword evidence="3" id="KW-1185">Reference proteome</keyword>
<proteinExistence type="predicted"/>
<accession>A0A9Q0MQ00</accession>
<dbReference type="AlphaFoldDB" id="A0A9Q0MQ00"/>
<comment type="caution">
    <text evidence="2">The sequence shown here is derived from an EMBL/GenBank/DDBJ whole genome shotgun (WGS) entry which is preliminary data.</text>
</comment>
<gene>
    <name evidence="2" type="ORF">Bhyg_14468</name>
</gene>
<name>A0A9Q0MQ00_9DIPT</name>
<organism evidence="2 3">
    <name type="scientific">Pseudolycoriella hygida</name>
    <dbReference type="NCBI Taxonomy" id="35572"/>
    <lineage>
        <taxon>Eukaryota</taxon>
        <taxon>Metazoa</taxon>
        <taxon>Ecdysozoa</taxon>
        <taxon>Arthropoda</taxon>
        <taxon>Hexapoda</taxon>
        <taxon>Insecta</taxon>
        <taxon>Pterygota</taxon>
        <taxon>Neoptera</taxon>
        <taxon>Endopterygota</taxon>
        <taxon>Diptera</taxon>
        <taxon>Nematocera</taxon>
        <taxon>Sciaroidea</taxon>
        <taxon>Sciaridae</taxon>
        <taxon>Pseudolycoriella</taxon>
    </lineage>
</organism>